<keyword evidence="1" id="KW-0472">Membrane</keyword>
<keyword evidence="3" id="KW-1185">Reference proteome</keyword>
<protein>
    <recommendedName>
        <fullName evidence="4">DUF4283 domain-containing protein</fullName>
    </recommendedName>
</protein>
<evidence type="ECO:0008006" key="4">
    <source>
        <dbReference type="Google" id="ProtNLM"/>
    </source>
</evidence>
<gene>
    <name evidence="2" type="ORF">CEURO_LOCUS11975</name>
</gene>
<sequence>MDVSRSLHSKIWIGNGERGFFQPVLYEKLPVYCTFCSRFGHNKSACLRHEKTTDSEPMMPKKLRLLPRLPLYLLICLLLVMLRFVQQLLMPPLLSDSIVDVNARVIAACATLDYVERGLSCNRILLGRFVS</sequence>
<feature type="transmembrane region" description="Helical" evidence="1">
    <location>
        <begin position="65"/>
        <end position="85"/>
    </location>
</feature>
<reference evidence="2" key="1">
    <citation type="submission" date="2022-07" db="EMBL/GenBank/DDBJ databases">
        <authorList>
            <person name="Macas J."/>
            <person name="Novak P."/>
            <person name="Neumann P."/>
        </authorList>
    </citation>
    <scope>NUCLEOTIDE SEQUENCE</scope>
</reference>
<accession>A0A9P1EAS4</accession>
<dbReference type="AlphaFoldDB" id="A0A9P1EAS4"/>
<evidence type="ECO:0000256" key="1">
    <source>
        <dbReference type="SAM" id="Phobius"/>
    </source>
</evidence>
<dbReference type="EMBL" id="CAMAPE010000029">
    <property type="protein sequence ID" value="CAH9092490.1"/>
    <property type="molecule type" value="Genomic_DNA"/>
</dbReference>
<name>A0A9P1EAS4_CUSEU</name>
<keyword evidence="1" id="KW-1133">Transmembrane helix</keyword>
<evidence type="ECO:0000313" key="3">
    <source>
        <dbReference type="Proteomes" id="UP001152484"/>
    </source>
</evidence>
<comment type="caution">
    <text evidence="2">The sequence shown here is derived from an EMBL/GenBank/DDBJ whole genome shotgun (WGS) entry which is preliminary data.</text>
</comment>
<dbReference type="Proteomes" id="UP001152484">
    <property type="component" value="Unassembled WGS sequence"/>
</dbReference>
<keyword evidence="1" id="KW-0812">Transmembrane</keyword>
<evidence type="ECO:0000313" key="2">
    <source>
        <dbReference type="EMBL" id="CAH9092490.1"/>
    </source>
</evidence>
<organism evidence="2 3">
    <name type="scientific">Cuscuta europaea</name>
    <name type="common">European dodder</name>
    <dbReference type="NCBI Taxonomy" id="41803"/>
    <lineage>
        <taxon>Eukaryota</taxon>
        <taxon>Viridiplantae</taxon>
        <taxon>Streptophyta</taxon>
        <taxon>Embryophyta</taxon>
        <taxon>Tracheophyta</taxon>
        <taxon>Spermatophyta</taxon>
        <taxon>Magnoliopsida</taxon>
        <taxon>eudicotyledons</taxon>
        <taxon>Gunneridae</taxon>
        <taxon>Pentapetalae</taxon>
        <taxon>asterids</taxon>
        <taxon>lamiids</taxon>
        <taxon>Solanales</taxon>
        <taxon>Convolvulaceae</taxon>
        <taxon>Cuscuteae</taxon>
        <taxon>Cuscuta</taxon>
        <taxon>Cuscuta subgen. Cuscuta</taxon>
    </lineage>
</organism>
<proteinExistence type="predicted"/>